<gene>
    <name evidence="1" type="ORF">EV44_g2941</name>
</gene>
<accession>A0A0B1PFR8</accession>
<evidence type="ECO:0000313" key="1">
    <source>
        <dbReference type="EMBL" id="KHJ35419.1"/>
    </source>
</evidence>
<dbReference type="AlphaFoldDB" id="A0A0B1PFR8"/>
<organism evidence="1 2">
    <name type="scientific">Uncinula necator</name>
    <name type="common">Grape powdery mildew</name>
    <dbReference type="NCBI Taxonomy" id="52586"/>
    <lineage>
        <taxon>Eukaryota</taxon>
        <taxon>Fungi</taxon>
        <taxon>Dikarya</taxon>
        <taxon>Ascomycota</taxon>
        <taxon>Pezizomycotina</taxon>
        <taxon>Leotiomycetes</taxon>
        <taxon>Erysiphales</taxon>
        <taxon>Erysiphaceae</taxon>
        <taxon>Erysiphe</taxon>
    </lineage>
</organism>
<protein>
    <submittedName>
        <fullName evidence="1">Uncharacterized protein</fullName>
    </submittedName>
</protein>
<sequence>MFEIVEEEVLNGPVPEEAPLGDDPIFMLSQILSRGFKNHDEIQRRLQADEDANGYKNPDEVLQVNHPNIDPFLEELPPPEIDNDNQVENLVLNDPFIEENPQIINNEVVQSQSLQQIDPFLESNLPPQAEGPLDRYQFGLRLQRLDARTLLVISAGIDQRWWHTIWGK</sequence>
<reference evidence="1 2" key="1">
    <citation type="journal article" date="2014" name="BMC Genomics">
        <title>Adaptive genomic structural variation in the grape powdery mildew pathogen, Erysiphe necator.</title>
        <authorList>
            <person name="Jones L."/>
            <person name="Riaz S."/>
            <person name="Morales-Cruz A."/>
            <person name="Amrine K.C."/>
            <person name="McGuire B."/>
            <person name="Gubler W.D."/>
            <person name="Walker M.A."/>
            <person name="Cantu D."/>
        </authorList>
    </citation>
    <scope>NUCLEOTIDE SEQUENCE [LARGE SCALE GENOMIC DNA]</scope>
    <source>
        <strain evidence="2">c</strain>
    </source>
</reference>
<name>A0A0B1PFR8_UNCNE</name>
<comment type="caution">
    <text evidence="1">The sequence shown here is derived from an EMBL/GenBank/DDBJ whole genome shotgun (WGS) entry which is preliminary data.</text>
</comment>
<dbReference type="EMBL" id="JNVN01000409">
    <property type="protein sequence ID" value="KHJ35419.1"/>
    <property type="molecule type" value="Genomic_DNA"/>
</dbReference>
<keyword evidence="2" id="KW-1185">Reference proteome</keyword>
<dbReference type="HOGENOM" id="CLU_1587722_0_0_1"/>
<dbReference type="Proteomes" id="UP000030854">
    <property type="component" value="Unassembled WGS sequence"/>
</dbReference>
<proteinExistence type="predicted"/>
<evidence type="ECO:0000313" key="2">
    <source>
        <dbReference type="Proteomes" id="UP000030854"/>
    </source>
</evidence>